<proteinExistence type="inferred from homology"/>
<evidence type="ECO:0000256" key="1">
    <source>
        <dbReference type="ARBA" id="ARBA00004123"/>
    </source>
</evidence>
<accession>A0A9R1TVZ3</accession>
<comment type="similarity">
    <text evidence="2">Belongs to the paired homeobox family. Bicoid subfamily.</text>
</comment>
<dbReference type="FunFam" id="1.10.10.60:FF:000400">
    <property type="entry name" value="Orthopedia, isoform H"/>
    <property type="match status" value="1"/>
</dbReference>
<dbReference type="GO" id="GO:0000981">
    <property type="term" value="F:DNA-binding transcription factor activity, RNA polymerase II-specific"/>
    <property type="evidence" value="ECO:0007669"/>
    <property type="project" value="InterPro"/>
</dbReference>
<evidence type="ECO:0000256" key="4">
    <source>
        <dbReference type="ARBA" id="ARBA00023155"/>
    </source>
</evidence>
<dbReference type="SUPFAM" id="SSF46689">
    <property type="entry name" value="Homeodomain-like"/>
    <property type="match status" value="1"/>
</dbReference>
<dbReference type="PANTHER" id="PTHR46770:SF1">
    <property type="entry name" value="HOMEOBOX PROTEIN ORTHOPEDIA"/>
    <property type="match status" value="1"/>
</dbReference>
<accession>A0A0C9R705</accession>
<reference evidence="11" key="1">
    <citation type="submission" date="2015-01" db="EMBL/GenBank/DDBJ databases">
        <title>Transcriptome Assembly of Fopius arisanus.</title>
        <authorList>
            <person name="Geib S."/>
        </authorList>
    </citation>
    <scope>NUCLEOTIDE SEQUENCE</scope>
</reference>
<evidence type="ECO:0000259" key="10">
    <source>
        <dbReference type="PROSITE" id="PS50803"/>
    </source>
</evidence>
<dbReference type="PROSITE" id="PS00027">
    <property type="entry name" value="HOMEOBOX_1"/>
    <property type="match status" value="1"/>
</dbReference>
<dbReference type="InterPro" id="IPR000047">
    <property type="entry name" value="HTH_motif"/>
</dbReference>
<evidence type="ECO:0000256" key="6">
    <source>
        <dbReference type="PROSITE-ProRule" id="PRU00108"/>
    </source>
</evidence>
<dbReference type="PRINTS" id="PR00031">
    <property type="entry name" value="HTHREPRESSR"/>
</dbReference>
<name>A0A0C9R705_9HYME</name>
<dbReference type="CDD" id="cd00086">
    <property type="entry name" value="homeodomain"/>
    <property type="match status" value="1"/>
</dbReference>
<dbReference type="GO" id="GO:0005634">
    <property type="term" value="C:nucleus"/>
    <property type="evidence" value="ECO:0007669"/>
    <property type="project" value="UniProtKB-SubCell"/>
</dbReference>
<dbReference type="InterPro" id="IPR003654">
    <property type="entry name" value="OAR_dom"/>
</dbReference>
<sequence>MLNNISAGASVHGITGTKELHAQELKHEKLESVLGANLAGTLSSGGGLTLHQELIMGMPGAGNAGAIGQGDDKPAKQKRHRTRFTPAQLNELERCFGKTHYPDIFLREEIAMRIGLTESRVQVWFQNRRAKWKKRKKTTNVFRTPGALLPSHGLPPFGAMGSDLCGAAAGMFHAPTDRWGMGPGLGQLGQGGMGMAGFGQSLGQLSQQSSGGLGSSLGLGNSTLPISSPSQTVYQASYGLNSLGGVHVSASRGSPPGALTVGTGGQGGLGGGMNCGQGSPGAASGSGGGVSCVSGDGEASDWRGAHSIAALRRRASDASQQYSPQPPPPPGPPQYSSHDLEYSSVY</sequence>
<dbReference type="PANTHER" id="PTHR46770">
    <property type="entry name" value="HOMEOBOX PROTEIN ORTHOPEDIA"/>
    <property type="match status" value="1"/>
</dbReference>
<dbReference type="GO" id="GO:0030182">
    <property type="term" value="P:neuron differentiation"/>
    <property type="evidence" value="ECO:0007669"/>
    <property type="project" value="TreeGrafter"/>
</dbReference>
<feature type="compositionally biased region" description="Pro residues" evidence="8">
    <location>
        <begin position="324"/>
        <end position="333"/>
    </location>
</feature>
<dbReference type="RefSeq" id="XP_011299936.1">
    <property type="nucleotide sequence ID" value="XM_011301634.1"/>
</dbReference>
<feature type="compositionally biased region" description="Gly residues" evidence="8">
    <location>
        <begin position="279"/>
        <end position="290"/>
    </location>
</feature>
<dbReference type="Pfam" id="PF00046">
    <property type="entry name" value="Homeodomain"/>
    <property type="match status" value="1"/>
</dbReference>
<dbReference type="PROSITE" id="PS50071">
    <property type="entry name" value="HOMEOBOX_2"/>
    <property type="match status" value="1"/>
</dbReference>
<gene>
    <name evidence="11" type="primary">Otp</name>
    <name evidence="13" type="synonym">otp</name>
    <name evidence="11" type="ORF">g.15165</name>
</gene>
<comment type="subcellular location">
    <subcellularLocation>
        <location evidence="1 6 7">Nucleus</location>
    </subcellularLocation>
</comment>
<dbReference type="OrthoDB" id="6159439at2759"/>
<dbReference type="InterPro" id="IPR051895">
    <property type="entry name" value="OTP_Homeobox"/>
</dbReference>
<dbReference type="InterPro" id="IPR001356">
    <property type="entry name" value="HD"/>
</dbReference>
<evidence type="ECO:0000313" key="11">
    <source>
        <dbReference type="EMBL" id="JAG78349.1"/>
    </source>
</evidence>
<dbReference type="Proteomes" id="UP000694866">
    <property type="component" value="Unplaced"/>
</dbReference>
<feature type="DNA-binding region" description="Homeobox" evidence="6">
    <location>
        <begin position="77"/>
        <end position="136"/>
    </location>
</feature>
<feature type="region of interest" description="Disordered" evidence="8">
    <location>
        <begin position="279"/>
        <end position="298"/>
    </location>
</feature>
<evidence type="ECO:0000313" key="12">
    <source>
        <dbReference type="Proteomes" id="UP000694866"/>
    </source>
</evidence>
<evidence type="ECO:0000256" key="3">
    <source>
        <dbReference type="ARBA" id="ARBA00023125"/>
    </source>
</evidence>
<dbReference type="PROSITE" id="PS50803">
    <property type="entry name" value="OAR"/>
    <property type="match status" value="1"/>
</dbReference>
<dbReference type="SMART" id="SM00389">
    <property type="entry name" value="HOX"/>
    <property type="match status" value="1"/>
</dbReference>
<dbReference type="GO" id="GO:0003677">
    <property type="term" value="F:DNA binding"/>
    <property type="evidence" value="ECO:0007669"/>
    <property type="project" value="UniProtKB-UniRule"/>
</dbReference>
<evidence type="ECO:0000256" key="8">
    <source>
        <dbReference type="SAM" id="MobiDB-lite"/>
    </source>
</evidence>
<evidence type="ECO:0000256" key="2">
    <source>
        <dbReference type="ARBA" id="ARBA00006503"/>
    </source>
</evidence>
<feature type="domain" description="OAR" evidence="10">
    <location>
        <begin position="306"/>
        <end position="319"/>
    </location>
</feature>
<keyword evidence="12" id="KW-1185">Reference proteome</keyword>
<protein>
    <submittedName>
        <fullName evidence="13">Homeobox protein orthopedia</fullName>
    </submittedName>
    <submittedName>
        <fullName evidence="11">Otp protein</fullName>
    </submittedName>
</protein>
<organism evidence="11">
    <name type="scientific">Fopius arisanus</name>
    <dbReference type="NCBI Taxonomy" id="64838"/>
    <lineage>
        <taxon>Eukaryota</taxon>
        <taxon>Metazoa</taxon>
        <taxon>Ecdysozoa</taxon>
        <taxon>Arthropoda</taxon>
        <taxon>Hexapoda</taxon>
        <taxon>Insecta</taxon>
        <taxon>Pterygota</taxon>
        <taxon>Neoptera</taxon>
        <taxon>Endopterygota</taxon>
        <taxon>Hymenoptera</taxon>
        <taxon>Apocrita</taxon>
        <taxon>Ichneumonoidea</taxon>
        <taxon>Braconidae</taxon>
        <taxon>Opiinae</taxon>
        <taxon>Fopius</taxon>
    </lineage>
</organism>
<reference evidence="13" key="2">
    <citation type="submission" date="2025-04" db="UniProtKB">
        <authorList>
            <consortium name="RefSeq"/>
        </authorList>
    </citation>
    <scope>IDENTIFICATION</scope>
    <source>
        <strain evidence="13">USDA-PBARC FA_bdor</strain>
        <tissue evidence="13">Whole organism</tissue>
    </source>
</reference>
<dbReference type="EMBL" id="GBYB01008582">
    <property type="protein sequence ID" value="JAG78349.1"/>
    <property type="molecule type" value="Transcribed_RNA"/>
</dbReference>
<dbReference type="InterPro" id="IPR017970">
    <property type="entry name" value="Homeobox_CS"/>
</dbReference>
<evidence type="ECO:0000259" key="9">
    <source>
        <dbReference type="PROSITE" id="PS50071"/>
    </source>
</evidence>
<keyword evidence="4 6" id="KW-0371">Homeobox</keyword>
<feature type="region of interest" description="Disordered" evidence="8">
    <location>
        <begin position="303"/>
        <end position="346"/>
    </location>
</feature>
<evidence type="ECO:0000256" key="5">
    <source>
        <dbReference type="ARBA" id="ARBA00023242"/>
    </source>
</evidence>
<evidence type="ECO:0000256" key="7">
    <source>
        <dbReference type="RuleBase" id="RU000682"/>
    </source>
</evidence>
<dbReference type="AlphaFoldDB" id="A0A0C9R705"/>
<evidence type="ECO:0000313" key="13">
    <source>
        <dbReference type="RefSeq" id="XP_011299936.1"/>
    </source>
</evidence>
<dbReference type="Gene3D" id="1.10.10.60">
    <property type="entry name" value="Homeodomain-like"/>
    <property type="match status" value="1"/>
</dbReference>
<feature type="domain" description="Homeobox" evidence="9">
    <location>
        <begin position="75"/>
        <end position="135"/>
    </location>
</feature>
<dbReference type="KEGG" id="fas:105264634"/>
<dbReference type="CTD" id="23440"/>
<keyword evidence="3 6" id="KW-0238">DNA-binding</keyword>
<dbReference type="InterPro" id="IPR009057">
    <property type="entry name" value="Homeodomain-like_sf"/>
</dbReference>
<keyword evidence="5 6" id="KW-0539">Nucleus</keyword>
<dbReference type="GeneID" id="105264634"/>